<keyword evidence="2" id="KW-1185">Reference proteome</keyword>
<gene>
    <name evidence="1" type="ORF">APZ42_029216</name>
</gene>
<dbReference type="EMBL" id="LRGB01002559">
    <property type="protein sequence ID" value="KZS07152.1"/>
    <property type="molecule type" value="Genomic_DNA"/>
</dbReference>
<organism evidence="1 2">
    <name type="scientific">Daphnia magna</name>
    <dbReference type="NCBI Taxonomy" id="35525"/>
    <lineage>
        <taxon>Eukaryota</taxon>
        <taxon>Metazoa</taxon>
        <taxon>Ecdysozoa</taxon>
        <taxon>Arthropoda</taxon>
        <taxon>Crustacea</taxon>
        <taxon>Branchiopoda</taxon>
        <taxon>Diplostraca</taxon>
        <taxon>Cladocera</taxon>
        <taxon>Anomopoda</taxon>
        <taxon>Daphniidae</taxon>
        <taxon>Daphnia</taxon>
    </lineage>
</organism>
<evidence type="ECO:0000313" key="2">
    <source>
        <dbReference type="Proteomes" id="UP000076858"/>
    </source>
</evidence>
<name>A0A164PUJ9_9CRUS</name>
<sequence>MEMLMVKQLLIPSIVFIQRKIRTLKETIILHYANLTIFNLQV</sequence>
<evidence type="ECO:0000313" key="1">
    <source>
        <dbReference type="EMBL" id="KZS07152.1"/>
    </source>
</evidence>
<reference evidence="1 2" key="1">
    <citation type="submission" date="2016-03" db="EMBL/GenBank/DDBJ databases">
        <title>EvidentialGene: Evidence-directed Construction of Genes on Genomes.</title>
        <authorList>
            <person name="Gilbert D.G."/>
            <person name="Choi J.-H."/>
            <person name="Mockaitis K."/>
            <person name="Colbourne J."/>
            <person name="Pfrender M."/>
        </authorList>
    </citation>
    <scope>NUCLEOTIDE SEQUENCE [LARGE SCALE GENOMIC DNA]</scope>
    <source>
        <strain evidence="1 2">Xinb3</strain>
        <tissue evidence="1">Complete organism</tissue>
    </source>
</reference>
<proteinExistence type="predicted"/>
<dbReference type="Proteomes" id="UP000076858">
    <property type="component" value="Unassembled WGS sequence"/>
</dbReference>
<accession>A0A164PUJ9</accession>
<comment type="caution">
    <text evidence="1">The sequence shown here is derived from an EMBL/GenBank/DDBJ whole genome shotgun (WGS) entry which is preliminary data.</text>
</comment>
<dbReference type="AlphaFoldDB" id="A0A164PUJ9"/>
<protein>
    <submittedName>
        <fullName evidence="1">Uncharacterized protein</fullName>
    </submittedName>
</protein>